<feature type="compositionally biased region" description="Polar residues" evidence="1">
    <location>
        <begin position="333"/>
        <end position="348"/>
    </location>
</feature>
<dbReference type="EMBL" id="BAAFSV010000001">
    <property type="protein sequence ID" value="GAB1311756.1"/>
    <property type="molecule type" value="Genomic_DNA"/>
</dbReference>
<feature type="region of interest" description="Disordered" evidence="1">
    <location>
        <begin position="273"/>
        <end position="364"/>
    </location>
</feature>
<comment type="caution">
    <text evidence="2">The sequence shown here is derived from an EMBL/GenBank/DDBJ whole genome shotgun (WGS) entry which is preliminary data.</text>
</comment>
<feature type="region of interest" description="Disordered" evidence="1">
    <location>
        <begin position="1"/>
        <end position="27"/>
    </location>
</feature>
<feature type="region of interest" description="Disordered" evidence="1">
    <location>
        <begin position="943"/>
        <end position="979"/>
    </location>
</feature>
<feature type="compositionally biased region" description="Polar residues" evidence="1">
    <location>
        <begin position="65"/>
        <end position="75"/>
    </location>
</feature>
<feature type="compositionally biased region" description="Basic and acidic residues" evidence="1">
    <location>
        <begin position="731"/>
        <end position="744"/>
    </location>
</feature>
<reference evidence="2 3" key="1">
    <citation type="submission" date="2024-09" db="EMBL/GenBank/DDBJ databases">
        <title>Itraconazole resistance in Madurella fahalii resulting from another homologue of gene encoding cytochrome P450 14-alpha sterol demethylase (CYP51).</title>
        <authorList>
            <person name="Yoshioka I."/>
            <person name="Fahal A.H."/>
            <person name="Kaneko S."/>
            <person name="Yaguchi T."/>
        </authorList>
    </citation>
    <scope>NUCLEOTIDE SEQUENCE [LARGE SCALE GENOMIC DNA]</scope>
    <source>
        <strain evidence="2 3">IFM 68171</strain>
    </source>
</reference>
<feature type="region of interest" description="Disordered" evidence="1">
    <location>
        <begin position="240"/>
        <end position="259"/>
    </location>
</feature>
<feature type="region of interest" description="Disordered" evidence="1">
    <location>
        <begin position="841"/>
        <end position="880"/>
    </location>
</feature>
<feature type="compositionally biased region" description="Acidic residues" evidence="1">
    <location>
        <begin position="869"/>
        <end position="878"/>
    </location>
</feature>
<dbReference type="Proteomes" id="UP001628179">
    <property type="component" value="Unassembled WGS sequence"/>
</dbReference>
<feature type="region of interest" description="Disordered" evidence="1">
    <location>
        <begin position="65"/>
        <end position="95"/>
    </location>
</feature>
<feature type="compositionally biased region" description="Basic and acidic residues" evidence="1">
    <location>
        <begin position="79"/>
        <end position="95"/>
    </location>
</feature>
<feature type="compositionally biased region" description="Basic residues" evidence="1">
    <location>
        <begin position="850"/>
        <end position="859"/>
    </location>
</feature>
<evidence type="ECO:0000256" key="1">
    <source>
        <dbReference type="SAM" id="MobiDB-lite"/>
    </source>
</evidence>
<feature type="compositionally biased region" description="Polar residues" evidence="1">
    <location>
        <begin position="969"/>
        <end position="979"/>
    </location>
</feature>
<feature type="region of interest" description="Disordered" evidence="1">
    <location>
        <begin position="460"/>
        <end position="485"/>
    </location>
</feature>
<protein>
    <submittedName>
        <fullName evidence="2">Uncharacterized protein</fullName>
    </submittedName>
</protein>
<feature type="region of interest" description="Disordered" evidence="1">
    <location>
        <begin position="113"/>
        <end position="169"/>
    </location>
</feature>
<feature type="region of interest" description="Disordered" evidence="1">
    <location>
        <begin position="699"/>
        <end position="751"/>
    </location>
</feature>
<feature type="compositionally biased region" description="Polar residues" evidence="1">
    <location>
        <begin position="464"/>
        <end position="481"/>
    </location>
</feature>
<feature type="region of interest" description="Disordered" evidence="1">
    <location>
        <begin position="552"/>
        <end position="620"/>
    </location>
</feature>
<gene>
    <name evidence="2" type="ORF">MFIFM68171_01966</name>
</gene>
<dbReference type="GeneID" id="98172711"/>
<feature type="compositionally biased region" description="Polar residues" evidence="1">
    <location>
        <begin position="712"/>
        <end position="726"/>
    </location>
</feature>
<organism evidence="2 3">
    <name type="scientific">Madurella fahalii</name>
    <dbReference type="NCBI Taxonomy" id="1157608"/>
    <lineage>
        <taxon>Eukaryota</taxon>
        <taxon>Fungi</taxon>
        <taxon>Dikarya</taxon>
        <taxon>Ascomycota</taxon>
        <taxon>Pezizomycotina</taxon>
        <taxon>Sordariomycetes</taxon>
        <taxon>Sordariomycetidae</taxon>
        <taxon>Sordariales</taxon>
        <taxon>Sordariales incertae sedis</taxon>
        <taxon>Madurella</taxon>
    </lineage>
</organism>
<proteinExistence type="predicted"/>
<accession>A0ABQ0G1X7</accession>
<sequence length="1048" mass="113569">MLRRRSRLSKSGIERRKSTSSMHGVHLEHLDPTVAQRDAYIAACKAYKEALSRTRADMSLFFPTRESSPLRQQAGWTGHHHDPSSPCPEHHDGQDIHRQQSVRFMGPCSVELRGSRSRSASSCRDSTDVDAGNCRMNGSQGQISELDDTDQNGQPPLHPRRPPPPVPLPEFAAAYLDALAAGDEYYTPEDDIASAPSSYRRLHQSKSAFTSDRPRIRMYQESSTSLLNRHSFKPPLAQSSHRLFRSDPSGSKVSHTTLPLRAPKSMSFWNSRNSHARYSTSQDDSARSSSLSGVPEEELPQAGRPTPQKTYKTSALFGSRSGQAEPRLRKSLRGTSSTEDLGSSSPITVKTIPETGSLRSKARNVSKSFKLRLKNIFNPSRPEKQAPSIPCQHIEARRTHVTDGFGTSQATNAEFEAAVDEGPETILSVSAKIPSLQEPPPGLIHSSKASLESLKSERERQVSDDASLTSWVHSGPNTLTSEQRQQWREWERQRLSVIKENGAHAPSPSIRRPPFNTELFQLPENVARSPGGPGKIVDSQRVYSALMKRMREIDNQTSQTAERRSRTSDTDGSAPIMESLDHSSNQTPDTIKHIAPARKSFTFSDALDTPTRPPRKATKSLGQLEHIEQQGELTSTSTTAVLPKELPTSSTAGSTDTLTIPHPTSPSIENTQSTWNPKAGNSPALHLFRTASPYRRALRRSMQEEQDAWARHSSTSESQLSDTGTQLIHPPDADRIAPPEDDNHSTGFDSANDLEYSESVYSDDDAAGAGAAADVASPACLPGCGRGGLGAGSLDWPAWLSDNIGGLEASPAPPSSLAEMLADGVVEYALPSMQRSLGSFGGKSGWARRPGPRRGPGRGHVREATQTCVDDDDDDDGGDRDLFEVPTRGSALPTTAPAAEAAPLTPVQGNVVRRPAARGSLDGAAKMQRDYYAGVENEIPGSGPGVNGLSPMLPNRSVLRPSPLRVSKGNVSPSVASSPGLTAALRRQFGSGAASGSWGESDKGRGFGAGAIEVLRRGPVEEEPEEDEIEQNYCRDVSKYFDDGRAFV</sequence>
<evidence type="ECO:0000313" key="3">
    <source>
        <dbReference type="Proteomes" id="UP001628179"/>
    </source>
</evidence>
<feature type="region of interest" description="Disordered" evidence="1">
    <location>
        <begin position="991"/>
        <end position="1010"/>
    </location>
</feature>
<feature type="region of interest" description="Disordered" evidence="1">
    <location>
        <begin position="645"/>
        <end position="684"/>
    </location>
</feature>
<keyword evidence="3" id="KW-1185">Reference proteome</keyword>
<feature type="compositionally biased region" description="Polar residues" evidence="1">
    <location>
        <begin position="647"/>
        <end position="658"/>
    </location>
</feature>
<feature type="compositionally biased region" description="Polar residues" evidence="1">
    <location>
        <begin position="248"/>
        <end position="257"/>
    </location>
</feature>
<feature type="compositionally biased region" description="Polar residues" evidence="1">
    <location>
        <begin position="665"/>
        <end position="676"/>
    </location>
</feature>
<name>A0ABQ0G1X7_9PEZI</name>
<feature type="compositionally biased region" description="Low complexity" evidence="1">
    <location>
        <begin position="279"/>
        <end position="292"/>
    </location>
</feature>
<evidence type="ECO:0000313" key="2">
    <source>
        <dbReference type="EMBL" id="GAB1311756.1"/>
    </source>
</evidence>
<dbReference type="RefSeq" id="XP_070913489.1">
    <property type="nucleotide sequence ID" value="XM_071057388.1"/>
</dbReference>